<keyword evidence="1" id="KW-0479">Metal-binding</keyword>
<dbReference type="Proteomes" id="UP001152747">
    <property type="component" value="Unassembled WGS sequence"/>
</dbReference>
<evidence type="ECO:0000256" key="1">
    <source>
        <dbReference type="ARBA" id="ARBA00022723"/>
    </source>
</evidence>
<reference evidence="8" key="1">
    <citation type="submission" date="2022-11" db="EMBL/GenBank/DDBJ databases">
        <authorList>
            <person name="Kikuchi T."/>
        </authorList>
    </citation>
    <scope>NUCLEOTIDE SEQUENCE</scope>
    <source>
        <strain evidence="8">PS1010</strain>
    </source>
</reference>
<keyword evidence="9" id="KW-1185">Reference proteome</keyword>
<dbReference type="PROSITE" id="PS50950">
    <property type="entry name" value="ZF_THAP"/>
    <property type="match status" value="1"/>
</dbReference>
<keyword evidence="2 5" id="KW-0863">Zinc-finger</keyword>
<feature type="compositionally biased region" description="Basic and acidic residues" evidence="6">
    <location>
        <begin position="177"/>
        <end position="194"/>
    </location>
</feature>
<feature type="region of interest" description="Disordered" evidence="6">
    <location>
        <begin position="524"/>
        <end position="545"/>
    </location>
</feature>
<dbReference type="InterPro" id="IPR006612">
    <property type="entry name" value="THAP_Znf"/>
</dbReference>
<dbReference type="SMART" id="SM00980">
    <property type="entry name" value="THAP"/>
    <property type="match status" value="5"/>
</dbReference>
<dbReference type="Pfam" id="PF05485">
    <property type="entry name" value="THAP"/>
    <property type="match status" value="1"/>
</dbReference>
<evidence type="ECO:0000313" key="8">
    <source>
        <dbReference type="EMBL" id="CAI5439670.1"/>
    </source>
</evidence>
<dbReference type="GO" id="GO:0008270">
    <property type="term" value="F:zinc ion binding"/>
    <property type="evidence" value="ECO:0007669"/>
    <property type="project" value="UniProtKB-KW"/>
</dbReference>
<evidence type="ECO:0000313" key="9">
    <source>
        <dbReference type="Proteomes" id="UP001152747"/>
    </source>
</evidence>
<accession>A0A9P1MU15</accession>
<feature type="compositionally biased region" description="Acidic residues" evidence="6">
    <location>
        <begin position="195"/>
        <end position="204"/>
    </location>
</feature>
<evidence type="ECO:0000256" key="6">
    <source>
        <dbReference type="SAM" id="MobiDB-lite"/>
    </source>
</evidence>
<dbReference type="GO" id="GO:0003677">
    <property type="term" value="F:DNA binding"/>
    <property type="evidence" value="ECO:0007669"/>
    <property type="project" value="UniProtKB-UniRule"/>
</dbReference>
<evidence type="ECO:0000256" key="2">
    <source>
        <dbReference type="ARBA" id="ARBA00022771"/>
    </source>
</evidence>
<dbReference type="OrthoDB" id="7312725at2759"/>
<dbReference type="AlphaFoldDB" id="A0A9P1MU15"/>
<keyword evidence="4 5" id="KW-0238">DNA-binding</keyword>
<feature type="region of interest" description="Disordered" evidence="6">
    <location>
        <begin position="177"/>
        <end position="204"/>
    </location>
</feature>
<evidence type="ECO:0000256" key="4">
    <source>
        <dbReference type="ARBA" id="ARBA00023125"/>
    </source>
</evidence>
<name>A0A9P1MU15_9PELO</name>
<evidence type="ECO:0000256" key="3">
    <source>
        <dbReference type="ARBA" id="ARBA00022833"/>
    </source>
</evidence>
<dbReference type="InterPro" id="IPR038441">
    <property type="entry name" value="THAP_Znf_sf"/>
</dbReference>
<evidence type="ECO:0000259" key="7">
    <source>
        <dbReference type="PROSITE" id="PS50950"/>
    </source>
</evidence>
<proteinExistence type="predicted"/>
<feature type="compositionally biased region" description="Acidic residues" evidence="6">
    <location>
        <begin position="532"/>
        <end position="545"/>
    </location>
</feature>
<gene>
    <name evidence="8" type="ORF">CAMP_LOCUS2307</name>
</gene>
<dbReference type="Gene3D" id="6.20.210.20">
    <property type="entry name" value="THAP domain"/>
    <property type="match status" value="1"/>
</dbReference>
<keyword evidence="3" id="KW-0862">Zinc</keyword>
<protein>
    <recommendedName>
        <fullName evidence="7">THAP-type domain-containing protein</fullName>
    </recommendedName>
</protein>
<evidence type="ECO:0000256" key="5">
    <source>
        <dbReference type="PROSITE-ProRule" id="PRU00309"/>
    </source>
</evidence>
<dbReference type="EMBL" id="CANHGI010000001">
    <property type="protein sequence ID" value="CAI5439670.1"/>
    <property type="molecule type" value="Genomic_DNA"/>
</dbReference>
<organism evidence="8 9">
    <name type="scientific">Caenorhabditis angaria</name>
    <dbReference type="NCBI Taxonomy" id="860376"/>
    <lineage>
        <taxon>Eukaryota</taxon>
        <taxon>Metazoa</taxon>
        <taxon>Ecdysozoa</taxon>
        <taxon>Nematoda</taxon>
        <taxon>Chromadorea</taxon>
        <taxon>Rhabditida</taxon>
        <taxon>Rhabditina</taxon>
        <taxon>Rhabditomorpha</taxon>
        <taxon>Rhabditoidea</taxon>
        <taxon>Rhabditidae</taxon>
        <taxon>Peloderinae</taxon>
        <taxon>Caenorhabditis</taxon>
    </lineage>
</organism>
<comment type="caution">
    <text evidence="8">The sequence shown here is derived from an EMBL/GenBank/DDBJ whole genome shotgun (WGS) entry which is preliminary data.</text>
</comment>
<dbReference type="SMART" id="SM00692">
    <property type="entry name" value="DM3"/>
    <property type="match status" value="3"/>
</dbReference>
<feature type="domain" description="THAP-type" evidence="7">
    <location>
        <begin position="980"/>
        <end position="1049"/>
    </location>
</feature>
<sequence>MEPQVSAKRFLMCQYCNKRVDQKHMTAVPYSANIRAKWMDILGPIFVENMKKYDNIGTGFGRICLAHFEENFKRRKPEQLPIRMSEKEEEMARVKTQKKSISEKYQKRRCCYCEKFSKEHCMTAVPVDQNVREKWIEILGESFAKNLENIKKAVICLTHFEGNLNHRKRYQLPVRMNEENEKKEEKEKEMKVDQFDEDEEEKEEEEYEIETINENPRFENAPENVPQNEKVDNQVEISQSRSRRERIYRMYNEELENMDYEEENGEFINDKNEIGLLRIKKEEPEIVENERVAINQSIQMNLMANEIEKPNEELEMKFEINREQSSNICRICNVIFNSSKQISILMETEILRRKSHRKVTCCYCQKCVDQEYTTEVPYLPNIQAKWIEILGQQFAENLEKFHQNGSKNFGRIFMRHFEGENKQRKMNQLPVKMREHEGNTRKKKMKHIDVYSNTFHKCCYCEKKMVKQNDMTRVLLVPNVRDKWIEILGKRFAENLKKSKYAFICLTHFNGFVKGLRNRLPVKMEEGNENEKEVEDEEEEKEDEEEDFEIIYENTGKNHLLANVVKNEQVEIIQRNCHHGELEEMDYENQINGQVENSLEMDNDVVEIEKNGLLTETGMANQEIGRLSKPRAHPNTKQFRCCYCEKSVERKYTTNVPTSPEIRVQWILILGPRFAENVNQYNKNGGRICITHFSRNFANRRKYELPIRMDEEDFEKETNDDKPSAFRKCCYCEKSVKQEETTRVPSILSVRQKWIDILGNRFADNLEKIKNACICRTHFKRYLKYQRNQLPVRMEDFEIIEEDNDVVEIEREVQRHIFETNQIGTGNRQNCRICKIELGSSIKTIPIPTDADVFIKWLEVFVEAGMTHQEIGGLSKQRSPANTNNSRCCYCGKLTEQRYMTNVPSTSEIRVQWIEVLGPRFAEKIKKYNKNGSFFGRICMTHFEGNITFRNKHALPIPMDEEDFEKEKEEIGIGKPSSQRIRTCCYCEKRVRQIDTVRVPRNQNVREKWIEILGDRFAESVKKLKYSVICSAHFKGFVKHRKKQFPFRMNDEKEEGELEIGFDNSLGNLPKNEKEDFQFERNINEEFENMDYEEDQEKFMVDHLDSIKNGLLEVKREEPETIEMDALLPIKLENPNSFCRFCETEISSVEIIEVPKNAEDLLKWYEIYGEKFIENIAKHPEPHFICMSHVFERYLEHF</sequence>